<organism evidence="4 5">
    <name type="scientific">Grifola frondosa</name>
    <name type="common">Maitake</name>
    <name type="synonym">Polyporus frondosus</name>
    <dbReference type="NCBI Taxonomy" id="5627"/>
    <lineage>
        <taxon>Eukaryota</taxon>
        <taxon>Fungi</taxon>
        <taxon>Dikarya</taxon>
        <taxon>Basidiomycota</taxon>
        <taxon>Agaricomycotina</taxon>
        <taxon>Agaricomycetes</taxon>
        <taxon>Polyporales</taxon>
        <taxon>Grifolaceae</taxon>
        <taxon>Grifola</taxon>
    </lineage>
</organism>
<feature type="domain" description="tRNA ligase kinase" evidence="2">
    <location>
        <begin position="285"/>
        <end position="422"/>
    </location>
</feature>
<dbReference type="STRING" id="5627.A0A1C7MMI3"/>
<proteinExistence type="predicted"/>
<accession>A0A1C7MMI3</accession>
<dbReference type="Gene3D" id="3.40.50.300">
    <property type="entry name" value="P-loop containing nucleotide triphosphate hydrolases"/>
    <property type="match status" value="1"/>
</dbReference>
<dbReference type="GO" id="GO:0006388">
    <property type="term" value="P:tRNA splicing, via endonucleolytic cleavage and ligation"/>
    <property type="evidence" value="ECO:0007669"/>
    <property type="project" value="InterPro"/>
</dbReference>
<keyword evidence="4" id="KW-0436">Ligase</keyword>
<dbReference type="Pfam" id="PF08303">
    <property type="entry name" value="tRNA_lig_kinase"/>
    <property type="match status" value="1"/>
</dbReference>
<dbReference type="GO" id="GO:0003972">
    <property type="term" value="F:RNA ligase (ATP) activity"/>
    <property type="evidence" value="ECO:0007669"/>
    <property type="project" value="InterPro"/>
</dbReference>
<protein>
    <submittedName>
        <fullName evidence="4">tRNA ligase 1</fullName>
    </submittedName>
</protein>
<feature type="domain" description="T4 RNA ligase 1-like N-terminal" evidence="3">
    <location>
        <begin position="8"/>
        <end position="177"/>
    </location>
</feature>
<dbReference type="AlphaFoldDB" id="A0A1C7MMI3"/>
<dbReference type="InterPro" id="IPR027417">
    <property type="entry name" value="P-loop_NTPase"/>
</dbReference>
<evidence type="ECO:0000313" key="4">
    <source>
        <dbReference type="EMBL" id="OBZ77669.1"/>
    </source>
</evidence>
<keyword evidence="5" id="KW-1185">Reference proteome</keyword>
<evidence type="ECO:0000259" key="2">
    <source>
        <dbReference type="Pfam" id="PF08303"/>
    </source>
</evidence>
<dbReference type="PANTHER" id="PTHR32004">
    <property type="entry name" value="TRNA LIGASE"/>
    <property type="match status" value="1"/>
</dbReference>
<name>A0A1C7MMI3_GRIFR</name>
<feature type="domain" description="tRNA ligase phosphodiesterase" evidence="1">
    <location>
        <begin position="480"/>
        <end position="665"/>
    </location>
</feature>
<evidence type="ECO:0000313" key="5">
    <source>
        <dbReference type="Proteomes" id="UP000092993"/>
    </source>
</evidence>
<dbReference type="Pfam" id="PF08302">
    <property type="entry name" value="tRNA_lig_CPD"/>
    <property type="match status" value="1"/>
</dbReference>
<gene>
    <name evidence="4" type="primary">trl1</name>
    <name evidence="4" type="ORF">A0H81_02723</name>
</gene>
<dbReference type="OrthoDB" id="276239at2759"/>
<dbReference type="SUPFAM" id="SSF52540">
    <property type="entry name" value="P-loop containing nucleoside triphosphate hydrolases"/>
    <property type="match status" value="1"/>
</dbReference>
<comment type="caution">
    <text evidence="4">The sequence shown here is derived from an EMBL/GenBank/DDBJ whole genome shotgun (WGS) entry which is preliminary data.</text>
</comment>
<dbReference type="GO" id="GO:0005634">
    <property type="term" value="C:nucleus"/>
    <property type="evidence" value="ECO:0007669"/>
    <property type="project" value="TreeGrafter"/>
</dbReference>
<dbReference type="EMBL" id="LUGG01000002">
    <property type="protein sequence ID" value="OBZ77669.1"/>
    <property type="molecule type" value="Genomic_DNA"/>
</dbReference>
<reference evidence="4 5" key="1">
    <citation type="submission" date="2016-03" db="EMBL/GenBank/DDBJ databases">
        <title>Whole genome sequencing of Grifola frondosa 9006-11.</title>
        <authorList>
            <person name="Min B."/>
            <person name="Park H."/>
            <person name="Kim J.-G."/>
            <person name="Cho H."/>
            <person name="Oh Y.-L."/>
            <person name="Kong W.-S."/>
            <person name="Choi I.-G."/>
        </authorList>
    </citation>
    <scope>NUCLEOTIDE SEQUENCE [LARGE SCALE GENOMIC DNA]</scope>
    <source>
        <strain evidence="4 5">9006-11</strain>
    </source>
</reference>
<dbReference type="PANTHER" id="PTHR32004:SF1">
    <property type="entry name" value="TRNA LIGASE"/>
    <property type="match status" value="1"/>
</dbReference>
<dbReference type="InterPro" id="IPR015965">
    <property type="entry name" value="tRNA_lig_PDEase"/>
</dbReference>
<dbReference type="InterPro" id="IPR015966">
    <property type="entry name" value="tRNA_lig_kin_fungi"/>
</dbReference>
<dbReference type="OMA" id="FQDWDYK"/>
<evidence type="ECO:0000259" key="3">
    <source>
        <dbReference type="Pfam" id="PF09511"/>
    </source>
</evidence>
<sequence>MGIIRGAHRPPYTLTLKSNGCIIFIAALTPSKLLVTSKHSLGHIQNVEESHAEVGERWLRKQLADAGKTEEQLAGALWEKKWTAVAELCDDSFEEHVLRISKEMTGLHLHGLNACTKRFATQHQDVVDAFAEEWGFIGTKSTVLDSIPKVKAFTEEIGKSGSWDGNALEGFVVRTHVTEPPTKGNAPVSASPYPVVTKAILSRGESNIPKSKLRRAETKLYVKWVVGEIKRDRSQFKDYAKGKGIIATRDRFLMWMEEHADEKKAAELSQEQSLHPSNKEFGKTIIVPVAIPGVGKTTIAVALVHLFNFGHTQSDDINAKKAAPAFIKNVVNLLKTHDVVIADKNNHLRQHRQQLRDAVKNFTPPVRLMALNWSFDQPMATIHRICADRVLARGDKHQTLRADALAKSHEEVIWQFLQNAEELTDGEVDVAVEMDIEEPLEDALARVVDGCVRILGVPRPSQEQIGEALALARGYEPKMRRQDDKKKKVVEARYFGVLAEVDLEEVLAKRFAEDGAPEEGRAFYEKLVEQKRVAKRPHITIVHSKSLPEEKPLWDRCQCLHGLASPPLLSFRLDRLVWNDRVMAVTVSDLAVDADVEDPHSFGVDFVVNLPKNVKNRLHITVGTQSADIPPLEAKHLVELWKKEGDIDGVRSLELKDLWVKGRVKGLQN</sequence>
<dbReference type="InterPro" id="IPR019039">
    <property type="entry name" value="T4-Rnl1-like_N"/>
</dbReference>
<dbReference type="Proteomes" id="UP000092993">
    <property type="component" value="Unassembled WGS sequence"/>
</dbReference>
<dbReference type="Pfam" id="PF09511">
    <property type="entry name" value="RNA_lig_T4_1"/>
    <property type="match status" value="1"/>
</dbReference>
<dbReference type="GO" id="GO:0005524">
    <property type="term" value="F:ATP binding"/>
    <property type="evidence" value="ECO:0007669"/>
    <property type="project" value="InterPro"/>
</dbReference>
<evidence type="ECO:0000259" key="1">
    <source>
        <dbReference type="Pfam" id="PF08302"/>
    </source>
</evidence>